<evidence type="ECO:0000313" key="3">
    <source>
        <dbReference type="Proteomes" id="UP001460679"/>
    </source>
</evidence>
<evidence type="ECO:0008006" key="4">
    <source>
        <dbReference type="Google" id="ProtNLM"/>
    </source>
</evidence>
<sequence length="41" mass="4658">MKKQYTKEQKRAMVKKIVVSSLVIAFFAILAAVASIFWIAK</sequence>
<evidence type="ECO:0000313" key="2">
    <source>
        <dbReference type="EMBL" id="WXL28306.1"/>
    </source>
</evidence>
<keyword evidence="1" id="KW-0812">Transmembrane</keyword>
<dbReference type="EMBL" id="CP148066">
    <property type="protein sequence ID" value="WXL28306.1"/>
    <property type="molecule type" value="Genomic_DNA"/>
</dbReference>
<gene>
    <name evidence="2" type="ORF">WG616_02980</name>
</gene>
<feature type="transmembrane region" description="Helical" evidence="1">
    <location>
        <begin position="21"/>
        <end position="40"/>
    </location>
</feature>
<reference evidence="2" key="1">
    <citation type="submission" date="2024-03" db="EMBL/GenBank/DDBJ databases">
        <title>Complete genome sequence of Mycoplasma gypis type strain B1/T1.</title>
        <authorList>
            <person name="Spergser J."/>
        </authorList>
    </citation>
    <scope>NUCLEOTIDE SEQUENCE [LARGE SCALE GENOMIC DNA]</scope>
    <source>
        <strain evidence="2">B1/T1</strain>
    </source>
</reference>
<keyword evidence="1" id="KW-0472">Membrane</keyword>
<keyword evidence="1" id="KW-1133">Transmembrane helix</keyword>
<name>A0ABZ2RMS1_9BACT</name>
<dbReference type="RefSeq" id="WP_306789867.1">
    <property type="nucleotide sequence ID" value="NZ_CP148066.1"/>
</dbReference>
<proteinExistence type="predicted"/>
<protein>
    <recommendedName>
        <fullName evidence="4">DUF4044 domain-containing protein</fullName>
    </recommendedName>
</protein>
<evidence type="ECO:0000256" key="1">
    <source>
        <dbReference type="SAM" id="Phobius"/>
    </source>
</evidence>
<keyword evidence="3" id="KW-1185">Reference proteome</keyword>
<dbReference type="Proteomes" id="UP001460679">
    <property type="component" value="Chromosome"/>
</dbReference>
<organism evidence="2 3">
    <name type="scientific">[Mycoplasma] gypis</name>
    <dbReference type="NCBI Taxonomy" id="92404"/>
    <lineage>
        <taxon>Bacteria</taxon>
        <taxon>Bacillati</taxon>
        <taxon>Mycoplasmatota</taxon>
        <taxon>Mycoplasmoidales</taxon>
        <taxon>Metamycoplasmataceae</taxon>
        <taxon>Metamycoplasma</taxon>
    </lineage>
</organism>
<accession>A0ABZ2RMS1</accession>